<dbReference type="RefSeq" id="XP_015745259.1">
    <property type="nucleotide sequence ID" value="XM_015889773.2"/>
</dbReference>
<feature type="compositionally biased region" description="Basic residues" evidence="2">
    <location>
        <begin position="309"/>
        <end position="318"/>
    </location>
</feature>
<dbReference type="Proteomes" id="UP000695026">
    <property type="component" value="Unplaced"/>
</dbReference>
<dbReference type="AlphaFoldDB" id="A0A9F3W194"/>
<evidence type="ECO:0000256" key="1">
    <source>
        <dbReference type="ARBA" id="ARBA00007218"/>
    </source>
</evidence>
<evidence type="ECO:0000256" key="2">
    <source>
        <dbReference type="SAM" id="MobiDB-lite"/>
    </source>
</evidence>
<dbReference type="CTD" id="147965"/>
<name>A0A9F3W194_PYTBI</name>
<evidence type="ECO:0000313" key="3">
    <source>
        <dbReference type="Proteomes" id="UP000695026"/>
    </source>
</evidence>
<dbReference type="PANTHER" id="PTHR31353">
    <property type="entry name" value="FAM98"/>
    <property type="match status" value="1"/>
</dbReference>
<dbReference type="GeneID" id="103056746"/>
<proteinExistence type="inferred from homology"/>
<dbReference type="OrthoDB" id="512356at2759"/>
<feature type="region of interest" description="Disordered" evidence="2">
    <location>
        <begin position="276"/>
        <end position="318"/>
    </location>
</feature>
<sequence>MKTFAQVAEAGVSSPRFMTLCSWLVSELRTLCQLEEDVSPTQGPEDAETFQIEISGLLSELHCPYPSLTTGDVLARLSTQDNCLQLLYFLSSELLAARLQAWKKPPSAKEANKNSEAVQELHRICHALGMPEPDPASSLGQVMDDIGAQISEVLSAHPPEHQRMAPLLKAPLTSEQWKALEDIHEVLRAEYQCRKHVMLTRFDVTVASFHWSERAKDRSAAMSEAFQPLRQSLPEDSQISLAHLLAARDDFSRIVKTSSGSLRSKTSCAVNKVLMTGSVPDRGGRPNEIEPPMPTWEKRREGGGGGQRWSKRGKKKKK</sequence>
<evidence type="ECO:0000313" key="4">
    <source>
        <dbReference type="RefSeq" id="XP_015745259.1"/>
    </source>
</evidence>
<keyword evidence="3" id="KW-1185">Reference proteome</keyword>
<protein>
    <submittedName>
        <fullName evidence="4">Protein FAM98C</fullName>
    </submittedName>
</protein>
<accession>A0A9F3W194</accession>
<comment type="similarity">
    <text evidence="1">Belongs to the FAM98 family.</text>
</comment>
<gene>
    <name evidence="4" type="primary">FAM98C</name>
</gene>
<dbReference type="GO" id="GO:0072669">
    <property type="term" value="C:tRNA-splicing ligase complex"/>
    <property type="evidence" value="ECO:0007669"/>
    <property type="project" value="TreeGrafter"/>
</dbReference>
<dbReference type="KEGG" id="pbi:103056746"/>
<dbReference type="OMA" id="FHWTERA"/>
<dbReference type="InterPro" id="IPR018797">
    <property type="entry name" value="FAM98"/>
</dbReference>
<dbReference type="PANTHER" id="PTHR31353:SF10">
    <property type="entry name" value="PROTEIN FAM98C"/>
    <property type="match status" value="1"/>
</dbReference>
<dbReference type="Pfam" id="PF10239">
    <property type="entry name" value="DUF2465"/>
    <property type="match status" value="1"/>
</dbReference>
<reference evidence="4" key="1">
    <citation type="submission" date="2025-08" db="UniProtKB">
        <authorList>
            <consortium name="RefSeq"/>
        </authorList>
    </citation>
    <scope>IDENTIFICATION</scope>
    <source>
        <tissue evidence="4">Liver</tissue>
    </source>
</reference>
<organism evidence="3 4">
    <name type="scientific">Python bivittatus</name>
    <name type="common">Burmese python</name>
    <name type="synonym">Python molurus bivittatus</name>
    <dbReference type="NCBI Taxonomy" id="176946"/>
    <lineage>
        <taxon>Eukaryota</taxon>
        <taxon>Metazoa</taxon>
        <taxon>Chordata</taxon>
        <taxon>Craniata</taxon>
        <taxon>Vertebrata</taxon>
        <taxon>Euteleostomi</taxon>
        <taxon>Lepidosauria</taxon>
        <taxon>Squamata</taxon>
        <taxon>Bifurcata</taxon>
        <taxon>Unidentata</taxon>
        <taxon>Episquamata</taxon>
        <taxon>Toxicofera</taxon>
        <taxon>Serpentes</taxon>
        <taxon>Henophidia</taxon>
        <taxon>Pythonidae</taxon>
        <taxon>Python</taxon>
    </lineage>
</organism>